<evidence type="ECO:0000256" key="2">
    <source>
        <dbReference type="ARBA" id="ARBA00010992"/>
    </source>
</evidence>
<dbReference type="PANTHER" id="PTHR48022">
    <property type="entry name" value="PLASTIDIC GLUCOSE TRANSPORTER 4"/>
    <property type="match status" value="1"/>
</dbReference>
<keyword evidence="6 7" id="KW-0472">Membrane</keyword>
<sequence>MSSISDSLSISSKASSKPEPKRRWKWNFRDDNSPKEIYNWSLYASVIVFGLTGMFRGMDEGTVSGNLYQQSFRELFGFNDPNKTEHDISNLKGNIAAMVQLGSVGGSLISLWSVDYFGRVNALRIVCLIQIVGVIIQLTSRTLGQLYVGRLIEGLGVGQTTSIGPCFLSEVAMPEFRGFIVGVFTYISNYLTAKFMSGSNHSQWMIPVAVKIIVAGLICIATIFTIESPRWLVKVNKKDKAIQNLVRLRHLPAEHPYVAAELQDIENQVLEEKHAVENYPWYLRLKDLLTKKRLFQRVFSVGIMSQLLGQWSGANTLTIYAPYLFQMITNNEGGIDNMQNTMILGAVKLVASYLACFFLLDTFGRRRSLLLGITLQGICVLYFALFLNIVPVDDPSHTLTSSEKHASQAALASLFLAGVGWVMGFNAVQYLFGPEILNNTYRGVGTSVIMCIHFLNQYANSRAIPSMMVAMKSYGAFYFMVGINVVSLIWAYLCIPELKSRSLESIDAAFQLPWYLIGRKGGQATDRSAVHQATTKQLGEVTEVTINDDIEKAETSHNEMKK</sequence>
<evidence type="ECO:0000259" key="8">
    <source>
        <dbReference type="PROSITE" id="PS50850"/>
    </source>
</evidence>
<dbReference type="InterPro" id="IPR020846">
    <property type="entry name" value="MFS_dom"/>
</dbReference>
<dbReference type="InterPro" id="IPR050360">
    <property type="entry name" value="MFS_Sugar_Transporters"/>
</dbReference>
<organism evidence="9 10">
    <name type="scientific">Candida verbasci</name>
    <dbReference type="NCBI Taxonomy" id="1227364"/>
    <lineage>
        <taxon>Eukaryota</taxon>
        <taxon>Fungi</taxon>
        <taxon>Dikarya</taxon>
        <taxon>Ascomycota</taxon>
        <taxon>Saccharomycotina</taxon>
        <taxon>Pichiomycetes</taxon>
        <taxon>Debaryomycetaceae</taxon>
        <taxon>Candida/Lodderomyces clade</taxon>
        <taxon>Candida</taxon>
    </lineage>
</organism>
<comment type="subcellular location">
    <subcellularLocation>
        <location evidence="1">Membrane</location>
        <topology evidence="1">Multi-pass membrane protein</topology>
    </subcellularLocation>
</comment>
<evidence type="ECO:0000256" key="1">
    <source>
        <dbReference type="ARBA" id="ARBA00004141"/>
    </source>
</evidence>
<evidence type="ECO:0000256" key="7">
    <source>
        <dbReference type="SAM" id="Phobius"/>
    </source>
</evidence>
<keyword evidence="4 7" id="KW-0812">Transmembrane</keyword>
<dbReference type="SUPFAM" id="SSF103473">
    <property type="entry name" value="MFS general substrate transporter"/>
    <property type="match status" value="1"/>
</dbReference>
<name>A0A9W4TXE0_9ASCO</name>
<accession>A0A9W4TXE0</accession>
<evidence type="ECO:0000256" key="6">
    <source>
        <dbReference type="ARBA" id="ARBA00023136"/>
    </source>
</evidence>
<proteinExistence type="inferred from homology"/>
<keyword evidence="5 7" id="KW-1133">Transmembrane helix</keyword>
<dbReference type="EMBL" id="CANTUO010000001">
    <property type="protein sequence ID" value="CAI5757456.1"/>
    <property type="molecule type" value="Genomic_DNA"/>
</dbReference>
<gene>
    <name evidence="9" type="ORF">CANVERA_P1970</name>
</gene>
<evidence type="ECO:0000256" key="5">
    <source>
        <dbReference type="ARBA" id="ARBA00022989"/>
    </source>
</evidence>
<dbReference type="GO" id="GO:0005351">
    <property type="term" value="F:carbohydrate:proton symporter activity"/>
    <property type="evidence" value="ECO:0007669"/>
    <property type="project" value="TreeGrafter"/>
</dbReference>
<reference evidence="9" key="1">
    <citation type="submission" date="2022-12" db="EMBL/GenBank/DDBJ databases">
        <authorList>
            <person name="Brejova B."/>
        </authorList>
    </citation>
    <scope>NUCLEOTIDE SEQUENCE</scope>
</reference>
<dbReference type="PROSITE" id="PS50850">
    <property type="entry name" value="MFS"/>
    <property type="match status" value="1"/>
</dbReference>
<dbReference type="GO" id="GO:0016020">
    <property type="term" value="C:membrane"/>
    <property type="evidence" value="ECO:0007669"/>
    <property type="project" value="UniProtKB-SubCell"/>
</dbReference>
<evidence type="ECO:0000256" key="4">
    <source>
        <dbReference type="ARBA" id="ARBA00022692"/>
    </source>
</evidence>
<feature type="transmembrane region" description="Helical" evidence="7">
    <location>
        <begin position="95"/>
        <end position="114"/>
    </location>
</feature>
<feature type="transmembrane region" description="Helical" evidence="7">
    <location>
        <begin position="298"/>
        <end position="321"/>
    </location>
</feature>
<comment type="similarity">
    <text evidence="2">Belongs to the major facilitator superfamily. Sugar transporter (TC 2.A.1.1) family.</text>
</comment>
<feature type="transmembrane region" description="Helical" evidence="7">
    <location>
        <begin position="204"/>
        <end position="226"/>
    </location>
</feature>
<evidence type="ECO:0000313" key="9">
    <source>
        <dbReference type="EMBL" id="CAI5757456.1"/>
    </source>
</evidence>
<dbReference type="Proteomes" id="UP001152885">
    <property type="component" value="Unassembled WGS sequence"/>
</dbReference>
<feature type="transmembrane region" description="Helical" evidence="7">
    <location>
        <begin position="476"/>
        <end position="495"/>
    </location>
</feature>
<evidence type="ECO:0000313" key="10">
    <source>
        <dbReference type="Proteomes" id="UP001152885"/>
    </source>
</evidence>
<feature type="transmembrane region" description="Helical" evidence="7">
    <location>
        <begin position="439"/>
        <end position="456"/>
    </location>
</feature>
<protein>
    <recommendedName>
        <fullName evidence="8">Major facilitator superfamily (MFS) profile domain-containing protein</fullName>
    </recommendedName>
</protein>
<dbReference type="InterPro" id="IPR036259">
    <property type="entry name" value="MFS_trans_sf"/>
</dbReference>
<dbReference type="InterPro" id="IPR005829">
    <property type="entry name" value="Sugar_transporter_CS"/>
</dbReference>
<keyword evidence="3" id="KW-0813">Transport</keyword>
<dbReference type="OrthoDB" id="508119at2759"/>
<dbReference type="PROSITE" id="PS00217">
    <property type="entry name" value="SUGAR_TRANSPORT_2"/>
    <property type="match status" value="1"/>
</dbReference>
<feature type="transmembrane region" description="Helical" evidence="7">
    <location>
        <begin position="410"/>
        <end position="432"/>
    </location>
</feature>
<feature type="transmembrane region" description="Helical" evidence="7">
    <location>
        <begin position="121"/>
        <end position="140"/>
    </location>
</feature>
<comment type="caution">
    <text evidence="9">The sequence shown here is derived from an EMBL/GenBank/DDBJ whole genome shotgun (WGS) entry which is preliminary data.</text>
</comment>
<dbReference type="InterPro" id="IPR005828">
    <property type="entry name" value="MFS_sugar_transport-like"/>
</dbReference>
<dbReference type="AlphaFoldDB" id="A0A9W4TXE0"/>
<feature type="transmembrane region" description="Helical" evidence="7">
    <location>
        <begin position="369"/>
        <end position="390"/>
    </location>
</feature>
<dbReference type="PANTHER" id="PTHR48022:SF8">
    <property type="entry name" value="MAJOR FACILITATOR SUPERFAMILY (MFS) PROFILE DOMAIN-CONTAINING PROTEIN-RELATED"/>
    <property type="match status" value="1"/>
</dbReference>
<keyword evidence="10" id="KW-1185">Reference proteome</keyword>
<feature type="transmembrane region" description="Helical" evidence="7">
    <location>
        <begin position="37"/>
        <end position="55"/>
    </location>
</feature>
<evidence type="ECO:0000256" key="3">
    <source>
        <dbReference type="ARBA" id="ARBA00022448"/>
    </source>
</evidence>
<dbReference type="Pfam" id="PF00083">
    <property type="entry name" value="Sugar_tr"/>
    <property type="match status" value="1"/>
</dbReference>
<dbReference type="Gene3D" id="1.20.1250.20">
    <property type="entry name" value="MFS general substrate transporter like domains"/>
    <property type="match status" value="1"/>
</dbReference>
<feature type="domain" description="Major facilitator superfamily (MFS) profile" evidence="8">
    <location>
        <begin position="45"/>
        <end position="499"/>
    </location>
</feature>
<feature type="transmembrane region" description="Helical" evidence="7">
    <location>
        <begin position="341"/>
        <end position="360"/>
    </location>
</feature>